<dbReference type="AlphaFoldDB" id="A0A3B0YIN8"/>
<organism evidence="2">
    <name type="scientific">hydrothermal vent metagenome</name>
    <dbReference type="NCBI Taxonomy" id="652676"/>
    <lineage>
        <taxon>unclassified sequences</taxon>
        <taxon>metagenomes</taxon>
        <taxon>ecological metagenomes</taxon>
    </lineage>
</organism>
<dbReference type="Pfam" id="PF08719">
    <property type="entry name" value="NADAR"/>
    <property type="match status" value="1"/>
</dbReference>
<proteinExistence type="predicted"/>
<evidence type="ECO:0000259" key="1">
    <source>
        <dbReference type="Pfam" id="PF08719"/>
    </source>
</evidence>
<sequence>MTITSREQLIDFTQSGNKTKYLLFWGHQKLKEGLSSSCFSQWYESSFEVNGESYPTAEHYMMTAKARLFGDDNIAQKILATKNPGQAKKLGRRVKNFNNEVWEHHRFKIVIDANSLKFGQNSALRQFLLESGERILVEASPVDAIWGIGMAADNSGSQNPKLWKGLNLLGFALMQVRSQFMKTVD</sequence>
<dbReference type="SUPFAM" id="SSF143990">
    <property type="entry name" value="YbiA-like"/>
    <property type="match status" value="1"/>
</dbReference>
<dbReference type="EMBL" id="UOFL01000050">
    <property type="protein sequence ID" value="VAW74089.1"/>
    <property type="molecule type" value="Genomic_DNA"/>
</dbReference>
<reference evidence="2" key="1">
    <citation type="submission" date="2018-06" db="EMBL/GenBank/DDBJ databases">
        <authorList>
            <person name="Zhirakovskaya E."/>
        </authorList>
    </citation>
    <scope>NUCLEOTIDE SEQUENCE</scope>
</reference>
<protein>
    <submittedName>
        <fullName evidence="2">Uncharacterized protein COG3236</fullName>
    </submittedName>
</protein>
<dbReference type="CDD" id="cd15457">
    <property type="entry name" value="NADAR"/>
    <property type="match status" value="1"/>
</dbReference>
<dbReference type="Gene3D" id="1.10.357.40">
    <property type="entry name" value="YbiA-like"/>
    <property type="match status" value="1"/>
</dbReference>
<accession>A0A3B0YIN8</accession>
<name>A0A3B0YIN8_9ZZZZ</name>
<dbReference type="NCBIfam" id="TIGR02464">
    <property type="entry name" value="ribofla_fusion"/>
    <property type="match status" value="1"/>
</dbReference>
<gene>
    <name evidence="2" type="ORF">MNBD_GAMMA12-2747</name>
</gene>
<feature type="domain" description="NADAR" evidence="1">
    <location>
        <begin position="24"/>
        <end position="180"/>
    </location>
</feature>
<evidence type="ECO:0000313" key="2">
    <source>
        <dbReference type="EMBL" id="VAW74089.1"/>
    </source>
</evidence>
<dbReference type="InterPro" id="IPR012816">
    <property type="entry name" value="NADAR"/>
</dbReference>
<dbReference type="InterPro" id="IPR037238">
    <property type="entry name" value="YbiA-like_sf"/>
</dbReference>